<comment type="caution">
    <text evidence="1">The sequence shown here is derived from an EMBL/GenBank/DDBJ whole genome shotgun (WGS) entry which is preliminary data.</text>
</comment>
<name>A0ACC0NZ11_RHOML</name>
<gene>
    <name evidence="1" type="ORF">RHMOL_Rhmol04G0067300</name>
</gene>
<evidence type="ECO:0000313" key="2">
    <source>
        <dbReference type="Proteomes" id="UP001062846"/>
    </source>
</evidence>
<proteinExistence type="predicted"/>
<accession>A0ACC0NZ11</accession>
<keyword evidence="2" id="KW-1185">Reference proteome</keyword>
<organism evidence="1 2">
    <name type="scientific">Rhododendron molle</name>
    <name type="common">Chinese azalea</name>
    <name type="synonym">Azalea mollis</name>
    <dbReference type="NCBI Taxonomy" id="49168"/>
    <lineage>
        <taxon>Eukaryota</taxon>
        <taxon>Viridiplantae</taxon>
        <taxon>Streptophyta</taxon>
        <taxon>Embryophyta</taxon>
        <taxon>Tracheophyta</taxon>
        <taxon>Spermatophyta</taxon>
        <taxon>Magnoliopsida</taxon>
        <taxon>eudicotyledons</taxon>
        <taxon>Gunneridae</taxon>
        <taxon>Pentapetalae</taxon>
        <taxon>asterids</taxon>
        <taxon>Ericales</taxon>
        <taxon>Ericaceae</taxon>
        <taxon>Ericoideae</taxon>
        <taxon>Rhodoreae</taxon>
        <taxon>Rhododendron</taxon>
    </lineage>
</organism>
<sequence>MCQVLCMEDLSLAGIGTGLGIVNRLTFTRWLDLLRISKNYRIDCSVAFIRFDDEWRTLGNTGQPLPIVHCLVFLNGALHWISLEGSTLLLCYFDVEKEQCGNLPLPNLSGSSQLKGASFHLGVVDNCLYICDEQKSPLPVNKWVMKDNGNIVSWTLEWIIKQPLPRGLDRDLKPIKTLEDGTVLIIVREKTLASYNPVVCYSECYKVASLSDGEHAAVRVFKDYGVKEFWSKYSVIRIMSIAWFWVGVDEEDNMKRSKGIARQNTSTAAVTALPNPTVTLSDLPNHIVCDILSRLPLNSISTCKRVCKAWRDLTLEPCFAKLHLSRFPLSLIFYHHGTANSLSHFEILQLRDHGPTDFGRHCTTMKFTNGICFPHKRIHMVASCNGLILLANYPSRDLIIVCNPLRAQHFILPKPQKLAPPMHDGYFGFGFGHCTETDQYKVLRYIITDRPTRLLDIDIYTLGIDDEWRSLGDTAQPPAIFTSNLVFLNGALHWMGFQDSWLICFFDIEKEQFGSFPLPSHIGDACKYLGVVDNWLYIRNEPFGVHKFWMMKDYGAFGSWTLECVVEILDVQGLRRFVEPLKFLKDGSLLMTLHECTVGIYRNGPKEDKITLASYNPQTRVLKNITHRGILLWGTQYATYAYVPCFFSPMDALT</sequence>
<dbReference type="Proteomes" id="UP001062846">
    <property type="component" value="Chromosome 4"/>
</dbReference>
<reference evidence="1" key="1">
    <citation type="submission" date="2022-02" db="EMBL/GenBank/DDBJ databases">
        <title>Plant Genome Project.</title>
        <authorList>
            <person name="Zhang R.-G."/>
        </authorList>
    </citation>
    <scope>NUCLEOTIDE SEQUENCE</scope>
    <source>
        <strain evidence="1">AT1</strain>
    </source>
</reference>
<protein>
    <submittedName>
        <fullName evidence="1">Uncharacterized protein</fullName>
    </submittedName>
</protein>
<dbReference type="EMBL" id="CM046391">
    <property type="protein sequence ID" value="KAI8558154.1"/>
    <property type="molecule type" value="Genomic_DNA"/>
</dbReference>
<evidence type="ECO:0000313" key="1">
    <source>
        <dbReference type="EMBL" id="KAI8558154.1"/>
    </source>
</evidence>